<gene>
    <name evidence="1" type="ORF">HMPREF1871_00594</name>
</gene>
<evidence type="ECO:0000313" key="2">
    <source>
        <dbReference type="Proteomes" id="UP000070467"/>
    </source>
</evidence>
<protein>
    <submittedName>
        <fullName evidence="1">Uncharacterized protein</fullName>
    </submittedName>
</protein>
<evidence type="ECO:0000313" key="1">
    <source>
        <dbReference type="EMBL" id="KXB58206.1"/>
    </source>
</evidence>
<accession>A0ABR5TMY7</accession>
<keyword evidence="2" id="KW-1185">Reference proteome</keyword>
<sequence length="144" mass="17544">MKFEPFKKIRRSTATSSFKREVYKKSNSFYSDKGIGLAKDSERLIKNKIYQKTSFDSLKKLKSKNYDYIDENYIEETYDDDFLTSLDKNENLYIDSYNEIRDEVYLYDFYRNKKIDSNIKYNNKNFYYSNILEMKKISKKILFL</sequence>
<dbReference type="RefSeq" id="WP_066129880.1">
    <property type="nucleotide sequence ID" value="NZ_KQ959873.1"/>
</dbReference>
<name>A0ABR5TMY7_9BACL</name>
<proteinExistence type="predicted"/>
<dbReference type="Proteomes" id="UP000070467">
    <property type="component" value="Unassembled WGS sequence"/>
</dbReference>
<reference evidence="1 2" key="1">
    <citation type="submission" date="2016-01" db="EMBL/GenBank/DDBJ databases">
        <authorList>
            <person name="Mitreva M."/>
            <person name="Pepin K.H."/>
            <person name="Mihindukulasuriya K.A."/>
            <person name="Fulton R."/>
            <person name="Fronick C."/>
            <person name="O'Laughlin M."/>
            <person name="Miner T."/>
            <person name="Herter B."/>
            <person name="Rosa B.A."/>
            <person name="Cordes M."/>
            <person name="Tomlinson C."/>
            <person name="Wollam A."/>
            <person name="Palsikar V.B."/>
            <person name="Mardis E.R."/>
            <person name="Wilson R.K."/>
        </authorList>
    </citation>
    <scope>NUCLEOTIDE SEQUENCE [LARGE SCALE GENOMIC DNA]</scope>
    <source>
        <strain evidence="1 2">KA00071</strain>
    </source>
</reference>
<comment type="caution">
    <text evidence="1">The sequence shown here is derived from an EMBL/GenBank/DDBJ whole genome shotgun (WGS) entry which is preliminary data.</text>
</comment>
<dbReference type="EMBL" id="LSDB01000020">
    <property type="protein sequence ID" value="KXB58206.1"/>
    <property type="molecule type" value="Genomic_DNA"/>
</dbReference>
<organism evidence="1 2">
    <name type="scientific">Gemelliphila asaccharolytica</name>
    <dbReference type="NCBI Taxonomy" id="502393"/>
    <lineage>
        <taxon>Bacteria</taxon>
        <taxon>Bacillati</taxon>
        <taxon>Bacillota</taxon>
        <taxon>Bacilli</taxon>
        <taxon>Bacillales</taxon>
        <taxon>Gemellaceae</taxon>
        <taxon>Gemelliphila</taxon>
    </lineage>
</organism>